<evidence type="ECO:0000313" key="1">
    <source>
        <dbReference type="EMBL" id="PNR38282.1"/>
    </source>
</evidence>
<keyword evidence="3" id="KW-1185">Reference proteome</keyword>
<dbReference type="Gramene" id="Pp3c16_23610V3.2">
    <property type="protein sequence ID" value="PAC:32986467.CDS.1"/>
    <property type="gene ID" value="Pp3c16_23610"/>
</dbReference>
<dbReference type="InParanoid" id="A0A2K1J9S6"/>
<sequence length="56" mass="6345">MFSKDLALNTGYCSCWLPTIACHFVLSCDLIPSSELKVNSRVVPYEAHSWVECWHG</sequence>
<evidence type="ECO:0000313" key="3">
    <source>
        <dbReference type="Proteomes" id="UP000006727"/>
    </source>
</evidence>
<dbReference type="EMBL" id="ABEU02000016">
    <property type="protein sequence ID" value="PNR38282.1"/>
    <property type="molecule type" value="Genomic_DNA"/>
</dbReference>
<proteinExistence type="predicted"/>
<reference evidence="1 3" key="2">
    <citation type="journal article" date="2018" name="Plant J.">
        <title>The Physcomitrella patens chromosome-scale assembly reveals moss genome structure and evolution.</title>
        <authorList>
            <person name="Lang D."/>
            <person name="Ullrich K.K."/>
            <person name="Murat F."/>
            <person name="Fuchs J."/>
            <person name="Jenkins J."/>
            <person name="Haas F.B."/>
            <person name="Piednoel M."/>
            <person name="Gundlach H."/>
            <person name="Van Bel M."/>
            <person name="Meyberg R."/>
            <person name="Vives C."/>
            <person name="Morata J."/>
            <person name="Symeonidi A."/>
            <person name="Hiss M."/>
            <person name="Muchero W."/>
            <person name="Kamisugi Y."/>
            <person name="Saleh O."/>
            <person name="Blanc G."/>
            <person name="Decker E.L."/>
            <person name="van Gessel N."/>
            <person name="Grimwood J."/>
            <person name="Hayes R.D."/>
            <person name="Graham S.W."/>
            <person name="Gunter L.E."/>
            <person name="McDaniel S.F."/>
            <person name="Hoernstein S.N.W."/>
            <person name="Larsson A."/>
            <person name="Li F.W."/>
            <person name="Perroud P.F."/>
            <person name="Phillips J."/>
            <person name="Ranjan P."/>
            <person name="Rokshar D.S."/>
            <person name="Rothfels C.J."/>
            <person name="Schneider L."/>
            <person name="Shu S."/>
            <person name="Stevenson D.W."/>
            <person name="Thummler F."/>
            <person name="Tillich M."/>
            <person name="Villarreal Aguilar J.C."/>
            <person name="Widiez T."/>
            <person name="Wong G.K."/>
            <person name="Wymore A."/>
            <person name="Zhang Y."/>
            <person name="Zimmer A.D."/>
            <person name="Quatrano R.S."/>
            <person name="Mayer K.F.X."/>
            <person name="Goodstein D."/>
            <person name="Casacuberta J.M."/>
            <person name="Vandepoele K."/>
            <person name="Reski R."/>
            <person name="Cuming A.C."/>
            <person name="Tuskan G.A."/>
            <person name="Maumus F."/>
            <person name="Salse J."/>
            <person name="Schmutz J."/>
            <person name="Rensing S.A."/>
        </authorList>
    </citation>
    <scope>NUCLEOTIDE SEQUENCE [LARGE SCALE GENOMIC DNA]</scope>
    <source>
        <strain evidence="2 3">cv. Gransden 2004</strain>
    </source>
</reference>
<dbReference type="AlphaFoldDB" id="A0A2K1J9S6"/>
<dbReference type="EnsemblPlants" id="Pp3c16_23610V3.2">
    <property type="protein sequence ID" value="PAC:32986467.CDS.1"/>
    <property type="gene ID" value="Pp3c16_23610"/>
</dbReference>
<name>A0A2K1J9S6_PHYPA</name>
<gene>
    <name evidence="1" type="ORF">PHYPA_021393</name>
</gene>
<reference evidence="1 3" key="1">
    <citation type="journal article" date="2008" name="Science">
        <title>The Physcomitrella genome reveals evolutionary insights into the conquest of land by plants.</title>
        <authorList>
            <person name="Rensing S."/>
            <person name="Lang D."/>
            <person name="Zimmer A."/>
            <person name="Terry A."/>
            <person name="Salamov A."/>
            <person name="Shapiro H."/>
            <person name="Nishiyama T."/>
            <person name="Perroud P.-F."/>
            <person name="Lindquist E."/>
            <person name="Kamisugi Y."/>
            <person name="Tanahashi T."/>
            <person name="Sakakibara K."/>
            <person name="Fujita T."/>
            <person name="Oishi K."/>
            <person name="Shin-I T."/>
            <person name="Kuroki Y."/>
            <person name="Toyoda A."/>
            <person name="Suzuki Y."/>
            <person name="Hashimoto A."/>
            <person name="Yamaguchi K."/>
            <person name="Sugano A."/>
            <person name="Kohara Y."/>
            <person name="Fujiyama A."/>
            <person name="Anterola A."/>
            <person name="Aoki S."/>
            <person name="Ashton N."/>
            <person name="Barbazuk W.B."/>
            <person name="Barker E."/>
            <person name="Bennetzen J."/>
            <person name="Bezanilla M."/>
            <person name="Blankenship R."/>
            <person name="Cho S.H."/>
            <person name="Dutcher S."/>
            <person name="Estelle M."/>
            <person name="Fawcett J.A."/>
            <person name="Gundlach H."/>
            <person name="Hanada K."/>
            <person name="Heyl A."/>
            <person name="Hicks K.A."/>
            <person name="Hugh J."/>
            <person name="Lohr M."/>
            <person name="Mayer K."/>
            <person name="Melkozernov A."/>
            <person name="Murata T."/>
            <person name="Nelson D."/>
            <person name="Pils B."/>
            <person name="Prigge M."/>
            <person name="Reiss B."/>
            <person name="Renner T."/>
            <person name="Rombauts S."/>
            <person name="Rushton P."/>
            <person name="Sanderfoot A."/>
            <person name="Schween G."/>
            <person name="Shiu S.-H."/>
            <person name="Stueber K."/>
            <person name="Theodoulou F.L."/>
            <person name="Tu H."/>
            <person name="Van de Peer Y."/>
            <person name="Verrier P.J."/>
            <person name="Waters E."/>
            <person name="Wood A."/>
            <person name="Yang L."/>
            <person name="Cove D."/>
            <person name="Cuming A."/>
            <person name="Hasebe M."/>
            <person name="Lucas S."/>
            <person name="Mishler D.B."/>
            <person name="Reski R."/>
            <person name="Grigoriev I."/>
            <person name="Quatrano R.S."/>
            <person name="Boore J.L."/>
        </authorList>
    </citation>
    <scope>NUCLEOTIDE SEQUENCE [LARGE SCALE GENOMIC DNA]</scope>
    <source>
        <strain evidence="2 3">cv. Gransden 2004</strain>
    </source>
</reference>
<dbReference type="Gramene" id="Pp3c16_23610V3.1">
    <property type="protein sequence ID" value="PAC:32986466.CDS.1"/>
    <property type="gene ID" value="Pp3c16_23610"/>
</dbReference>
<protein>
    <submittedName>
        <fullName evidence="1 2">Uncharacterized protein</fullName>
    </submittedName>
</protein>
<reference evidence="2" key="3">
    <citation type="submission" date="2020-12" db="UniProtKB">
        <authorList>
            <consortium name="EnsemblPlants"/>
        </authorList>
    </citation>
    <scope>IDENTIFICATION</scope>
</reference>
<dbReference type="Proteomes" id="UP000006727">
    <property type="component" value="Chromosome 16"/>
</dbReference>
<dbReference type="EnsemblPlants" id="Pp3c16_23610V3.1">
    <property type="protein sequence ID" value="PAC:32986466.CDS.1"/>
    <property type="gene ID" value="Pp3c16_23610"/>
</dbReference>
<dbReference type="PaxDb" id="3218-PP1S4_306V6.1"/>
<dbReference type="PROSITE" id="PS51257">
    <property type="entry name" value="PROKAR_LIPOPROTEIN"/>
    <property type="match status" value="1"/>
</dbReference>
<organism evidence="1">
    <name type="scientific">Physcomitrium patens</name>
    <name type="common">Spreading-leaved earth moss</name>
    <name type="synonym">Physcomitrella patens</name>
    <dbReference type="NCBI Taxonomy" id="3218"/>
    <lineage>
        <taxon>Eukaryota</taxon>
        <taxon>Viridiplantae</taxon>
        <taxon>Streptophyta</taxon>
        <taxon>Embryophyta</taxon>
        <taxon>Bryophyta</taxon>
        <taxon>Bryophytina</taxon>
        <taxon>Bryopsida</taxon>
        <taxon>Funariidae</taxon>
        <taxon>Funariales</taxon>
        <taxon>Funariaceae</taxon>
        <taxon>Physcomitrium</taxon>
    </lineage>
</organism>
<accession>A0A2K1J9S6</accession>
<evidence type="ECO:0000313" key="2">
    <source>
        <dbReference type="EnsemblPlants" id="PAC:32986466.CDS.1"/>
    </source>
</evidence>